<feature type="compositionally biased region" description="Low complexity" evidence="1">
    <location>
        <begin position="155"/>
        <end position="172"/>
    </location>
</feature>
<dbReference type="EMBL" id="JANBTW010000023">
    <property type="protein sequence ID" value="KAJ2678173.1"/>
    <property type="molecule type" value="Genomic_DNA"/>
</dbReference>
<feature type="compositionally biased region" description="Polar residues" evidence="1">
    <location>
        <begin position="134"/>
        <end position="154"/>
    </location>
</feature>
<feature type="compositionally biased region" description="Polar residues" evidence="1">
    <location>
        <begin position="753"/>
        <end position="764"/>
    </location>
</feature>
<feature type="region of interest" description="Disordered" evidence="1">
    <location>
        <begin position="120"/>
        <end position="250"/>
    </location>
</feature>
<feature type="compositionally biased region" description="Basic and acidic residues" evidence="1">
    <location>
        <begin position="659"/>
        <end position="671"/>
    </location>
</feature>
<name>A0A9W8G8R7_9FUNG</name>
<gene>
    <name evidence="4" type="ORF">GGI25_002524</name>
</gene>
<dbReference type="PANTHER" id="PTHR47595">
    <property type="entry name" value="HEAT SHOCK 70 KDA PROTEIN 14"/>
    <property type="match status" value="1"/>
</dbReference>
<dbReference type="Gene3D" id="1.10.10.60">
    <property type="entry name" value="Homeodomain-like"/>
    <property type="match status" value="1"/>
</dbReference>
<proteinExistence type="predicted"/>
<feature type="compositionally biased region" description="Basic and acidic residues" evidence="1">
    <location>
        <begin position="415"/>
        <end position="433"/>
    </location>
</feature>
<feature type="compositionally biased region" description="Low complexity" evidence="1">
    <location>
        <begin position="217"/>
        <end position="235"/>
    </location>
</feature>
<sequence>MGSQDSPNAAAAAAVAAAAAAAAAAGTPISNSTHWSTEETKLLIKTWGDHRDEFAEIKRNLSVWNKVLERLLTAGFFRTVEQCRNRWKFLETKYRAAIREIETKSRTTWEFFDDMDMAKHGPDGSYKDRDSRRGSSASPPHQRYQSQKTVYQKHSPTSSPSDSAAASPFFTDPQGRVQLPPIRSTPVAFGFSGHSSSAGNDLNIPMQRDPSPHAHAHAPPSRYPQQQQSQQYSSRTHQKQQQQHSPANTNISRVRAASPTHYNNDYPPHTQGGVADHRNSRYASANRHSSFPSSLVPSVSRTSTHHQHQHHLYYPQHPPSSSQAHANPIPAPSHGSNRIFETSTASDGPAYDASSHHGGFNSSSLVQPLFARHYSSTSHHTSHSAAPGPYGAVNVQSPSSSSKAARVAALRSSYTHHDRASSADDGRYAEAHAPRRSLVFPSPSEPLYETPRTMSNNDDPSHAPVGILASRSRPLSDAAAAAAILTAIDEPSPAAERAERDLHLARKRKLHHASSMQATERSRCNSDPEPTYRDTDEGMDGRTLDESQRLSSISSALAAGEKVELVGTVRRVDLLSFLREQASIREQREAQRIQERRRFEEICTTEEWRFHEFQMSLMNMVQGSLAQHTTDDNGDDADCKNSQEPQEMRSRQGTLSSAPDEKDEYKRELQSKTKNTATAEGNARKIKTPLVSEPSEDLGALQNIQGSSNCKDGGSKKPRNHRSSKVSSAGRSEEGGAVDKAAGSAAHPWVHTPSLSFSTRNVSATIDAVAIESSDSARNESPAPSTPEECSDVDMESSNHHSSSTSSSPLQVRPAKA</sequence>
<comment type="caution">
    <text evidence="4">The sequence shown here is derived from an EMBL/GenBank/DDBJ whole genome shotgun (WGS) entry which is preliminary data.</text>
</comment>
<dbReference type="PANTHER" id="PTHR47595:SF1">
    <property type="entry name" value="MYB_SANT-LIKE DNA-BINDING DOMAIN-CONTAINING PROTEIN"/>
    <property type="match status" value="1"/>
</dbReference>
<reference evidence="4" key="1">
    <citation type="submission" date="2022-07" db="EMBL/GenBank/DDBJ databases">
        <title>Phylogenomic reconstructions and comparative analyses of Kickxellomycotina fungi.</title>
        <authorList>
            <person name="Reynolds N.K."/>
            <person name="Stajich J.E."/>
            <person name="Barry K."/>
            <person name="Grigoriev I.V."/>
            <person name="Crous P."/>
            <person name="Smith M.E."/>
        </authorList>
    </citation>
    <scope>NUCLEOTIDE SEQUENCE</scope>
    <source>
        <strain evidence="4">NRRL 3115</strain>
    </source>
</reference>
<feature type="compositionally biased region" description="Low complexity" evidence="1">
    <location>
        <begin position="289"/>
        <end position="302"/>
    </location>
</feature>
<feature type="compositionally biased region" description="Polar residues" evidence="1">
    <location>
        <begin position="334"/>
        <end position="346"/>
    </location>
</feature>
<feature type="region of interest" description="Disordered" evidence="1">
    <location>
        <begin position="374"/>
        <end position="399"/>
    </location>
</feature>
<feature type="region of interest" description="Disordered" evidence="1">
    <location>
        <begin position="281"/>
        <end position="356"/>
    </location>
</feature>
<feature type="domain" description="Myb-like" evidence="2">
    <location>
        <begin position="27"/>
        <end position="91"/>
    </location>
</feature>
<feature type="compositionally biased region" description="Basic and acidic residues" evidence="1">
    <location>
        <begin position="637"/>
        <end position="650"/>
    </location>
</feature>
<feature type="region of interest" description="Disordered" evidence="1">
    <location>
        <begin position="411"/>
        <end position="460"/>
    </location>
</feature>
<dbReference type="Proteomes" id="UP001151518">
    <property type="component" value="Unassembled WGS sequence"/>
</dbReference>
<feature type="compositionally biased region" description="Low complexity" evidence="1">
    <location>
        <begin position="188"/>
        <end position="199"/>
    </location>
</feature>
<feature type="compositionally biased region" description="Low complexity" evidence="1">
    <location>
        <begin position="312"/>
        <end position="326"/>
    </location>
</feature>
<accession>A0A9W8G8R7</accession>
<evidence type="ECO:0000259" key="3">
    <source>
        <dbReference type="PROSITE" id="PS51029"/>
    </source>
</evidence>
<feature type="compositionally biased region" description="Polar residues" evidence="1">
    <location>
        <begin position="239"/>
        <end position="250"/>
    </location>
</feature>
<dbReference type="InterPro" id="IPR044822">
    <property type="entry name" value="Myb_DNA-bind_4"/>
</dbReference>
<evidence type="ECO:0000313" key="4">
    <source>
        <dbReference type="EMBL" id="KAJ2678173.1"/>
    </source>
</evidence>
<evidence type="ECO:0000259" key="2">
    <source>
        <dbReference type="PROSITE" id="PS50090"/>
    </source>
</evidence>
<dbReference type="OrthoDB" id="691673at2759"/>
<feature type="compositionally biased region" description="Basic and acidic residues" evidence="1">
    <location>
        <begin position="520"/>
        <end position="542"/>
    </location>
</feature>
<dbReference type="Pfam" id="PF13837">
    <property type="entry name" value="Myb_DNA-bind_4"/>
    <property type="match status" value="1"/>
</dbReference>
<dbReference type="AlphaFoldDB" id="A0A9W8G8R7"/>
<evidence type="ECO:0000313" key="5">
    <source>
        <dbReference type="Proteomes" id="UP001151518"/>
    </source>
</evidence>
<evidence type="ECO:0000256" key="1">
    <source>
        <dbReference type="SAM" id="MobiDB-lite"/>
    </source>
</evidence>
<feature type="region of interest" description="Disordered" evidence="1">
    <location>
        <begin position="507"/>
        <end position="542"/>
    </location>
</feature>
<evidence type="ECO:0008006" key="6">
    <source>
        <dbReference type="Google" id="ProtNLM"/>
    </source>
</evidence>
<dbReference type="PROSITE" id="PS51029">
    <property type="entry name" value="MADF"/>
    <property type="match status" value="1"/>
</dbReference>
<feature type="region of interest" description="Disordered" evidence="1">
    <location>
        <begin position="627"/>
        <end position="817"/>
    </location>
</feature>
<dbReference type="InterPro" id="IPR006578">
    <property type="entry name" value="MADF-dom"/>
</dbReference>
<feature type="compositionally biased region" description="Basic and acidic residues" evidence="1">
    <location>
        <begin position="120"/>
        <end position="133"/>
    </location>
</feature>
<feature type="domain" description="MADF" evidence="3">
    <location>
        <begin position="35"/>
        <end position="123"/>
    </location>
</feature>
<dbReference type="PROSITE" id="PS50090">
    <property type="entry name" value="MYB_LIKE"/>
    <property type="match status" value="1"/>
</dbReference>
<organism evidence="4 5">
    <name type="scientific">Coemansia spiralis</name>
    <dbReference type="NCBI Taxonomy" id="417178"/>
    <lineage>
        <taxon>Eukaryota</taxon>
        <taxon>Fungi</taxon>
        <taxon>Fungi incertae sedis</taxon>
        <taxon>Zoopagomycota</taxon>
        <taxon>Kickxellomycotina</taxon>
        <taxon>Kickxellomycetes</taxon>
        <taxon>Kickxellales</taxon>
        <taxon>Kickxellaceae</taxon>
        <taxon>Coemansia</taxon>
    </lineage>
</organism>
<protein>
    <recommendedName>
        <fullName evidence="6">Myb-like domain-containing protein</fullName>
    </recommendedName>
</protein>
<dbReference type="InterPro" id="IPR001005">
    <property type="entry name" value="SANT/Myb"/>
</dbReference>